<evidence type="ECO:0000259" key="1">
    <source>
        <dbReference type="Pfam" id="PF08277"/>
    </source>
</evidence>
<dbReference type="Pfam" id="PF08277">
    <property type="entry name" value="PAN_3"/>
    <property type="match status" value="1"/>
</dbReference>
<dbReference type="AlphaFoldDB" id="A0A6A5HH88"/>
<gene>
    <name evidence="2" type="ORF">GCK72_006803</name>
</gene>
<dbReference type="CTD" id="9823895"/>
<evidence type="ECO:0000313" key="2">
    <source>
        <dbReference type="EMBL" id="KAF1766845.1"/>
    </source>
</evidence>
<evidence type="ECO:0000313" key="3">
    <source>
        <dbReference type="Proteomes" id="UP000483820"/>
    </source>
</evidence>
<organism evidence="2 3">
    <name type="scientific">Caenorhabditis remanei</name>
    <name type="common">Caenorhabditis vulgaris</name>
    <dbReference type="NCBI Taxonomy" id="31234"/>
    <lineage>
        <taxon>Eukaryota</taxon>
        <taxon>Metazoa</taxon>
        <taxon>Ecdysozoa</taxon>
        <taxon>Nematoda</taxon>
        <taxon>Chromadorea</taxon>
        <taxon>Rhabditida</taxon>
        <taxon>Rhabditina</taxon>
        <taxon>Rhabditomorpha</taxon>
        <taxon>Rhabditoidea</taxon>
        <taxon>Rhabditidae</taxon>
        <taxon>Peloderinae</taxon>
        <taxon>Caenorhabditis</taxon>
    </lineage>
</organism>
<protein>
    <recommendedName>
        <fullName evidence="1">PAN-3 domain-containing protein</fullName>
    </recommendedName>
</protein>
<dbReference type="GeneID" id="9823895"/>
<dbReference type="EMBL" id="WUAV01000002">
    <property type="protein sequence ID" value="KAF1766845.1"/>
    <property type="molecule type" value="Genomic_DNA"/>
</dbReference>
<dbReference type="PANTHER" id="PTHR47629">
    <property type="entry name" value="C-TYPE LECTIN-RELATED"/>
    <property type="match status" value="1"/>
</dbReference>
<dbReference type="Proteomes" id="UP000483820">
    <property type="component" value="Chromosome II"/>
</dbReference>
<comment type="caution">
    <text evidence="2">The sequence shown here is derived from an EMBL/GenBank/DDBJ whole genome shotgun (WGS) entry which is preliminary data.</text>
</comment>
<feature type="domain" description="PAN-3" evidence="1">
    <location>
        <begin position="17"/>
        <end position="86"/>
    </location>
</feature>
<dbReference type="InterPro" id="IPR006583">
    <property type="entry name" value="PAN-3_domain"/>
</dbReference>
<reference evidence="2 3" key="1">
    <citation type="submission" date="2019-12" db="EMBL/GenBank/DDBJ databases">
        <title>Chromosome-level assembly of the Caenorhabditis remanei genome.</title>
        <authorList>
            <person name="Teterina A.A."/>
            <person name="Willis J.H."/>
            <person name="Phillips P.C."/>
        </authorList>
    </citation>
    <scope>NUCLEOTIDE SEQUENCE [LARGE SCALE GENOMIC DNA]</scope>
    <source>
        <strain evidence="2 3">PX506</strain>
        <tissue evidence="2">Whole organism</tissue>
    </source>
</reference>
<sequence>MIKFFGKVSQQGIGQGMVQEEEEEEEEDVSFAECIQYCYSNEYGGYCIAVYMGTDQQCRYFYENYGKFFIVEETTAADGEVVAFKADLDDDFCPVLYKELSSDMNTGFSFMTKIENGWNITR</sequence>
<proteinExistence type="predicted"/>
<accession>A0A6A5HH88</accession>
<dbReference type="RefSeq" id="XP_053589997.1">
    <property type="nucleotide sequence ID" value="XM_053725803.1"/>
</dbReference>
<dbReference type="KEGG" id="crq:GCK72_006803"/>
<name>A0A6A5HH88_CAERE</name>